<keyword evidence="2" id="KW-1185">Reference proteome</keyword>
<reference evidence="1" key="1">
    <citation type="submission" date="2018-06" db="EMBL/GenBank/DDBJ databases">
        <title>Genomic Encyclopedia of Type Strains, Phase IV (KMG-V): Genome sequencing to study the core and pangenomes of soil and plant-associated prokaryotes.</title>
        <authorList>
            <person name="Whitman W."/>
        </authorList>
    </citation>
    <scope>NUCLEOTIDE SEQUENCE [LARGE SCALE GENOMIC DNA]</scope>
    <source>
        <strain evidence="1">MLR2-44</strain>
    </source>
</reference>
<evidence type="ECO:0000313" key="1">
    <source>
        <dbReference type="EMBL" id="PZX30853.1"/>
    </source>
</evidence>
<name>A0A2W7P5Y0_9BURK</name>
<dbReference type="EMBL" id="QKZN01000003">
    <property type="protein sequence ID" value="PZX30853.1"/>
    <property type="molecule type" value="Genomic_DNA"/>
</dbReference>
<comment type="caution">
    <text evidence="1">The sequence shown here is derived from an EMBL/GenBank/DDBJ whole genome shotgun (WGS) entry which is preliminary data.</text>
</comment>
<dbReference type="AlphaFoldDB" id="A0A2W7P5Y0"/>
<accession>A0A2W7P5Y0</accession>
<sequence length="100" mass="11148">MTGVHDEAPPRIVVYPCGRDAFWLHVEAGRYRWDTEALTEQQLMAIAPMAGMALFSEGCMPCPVEVLMPEDFADVAIEMQFRIGVAVRAGFDQACREAKQ</sequence>
<organism evidence="1 2">
    <name type="scientific">Cupriavidus phytorum</name>
    <dbReference type="NCBI Taxonomy" id="3024399"/>
    <lineage>
        <taxon>Bacteria</taxon>
        <taxon>Pseudomonadati</taxon>
        <taxon>Pseudomonadota</taxon>
        <taxon>Betaproteobacteria</taxon>
        <taxon>Burkholderiales</taxon>
        <taxon>Burkholderiaceae</taxon>
        <taxon>Cupriavidus</taxon>
    </lineage>
</organism>
<gene>
    <name evidence="1" type="ORF">C7416_103586</name>
</gene>
<protein>
    <submittedName>
        <fullName evidence="1">Uncharacterized protein</fullName>
    </submittedName>
</protein>
<proteinExistence type="predicted"/>
<evidence type="ECO:0000313" key="2">
    <source>
        <dbReference type="Proteomes" id="UP000249638"/>
    </source>
</evidence>
<dbReference type="Proteomes" id="UP000249638">
    <property type="component" value="Unassembled WGS sequence"/>
</dbReference>